<dbReference type="RefSeq" id="WP_304514385.1">
    <property type="nucleotide sequence ID" value="NZ_JAOSIQ010000015.1"/>
</dbReference>
<keyword evidence="2" id="KW-1185">Reference proteome</keyword>
<sequence>MICQNANLIENILNLEEIYQYYSIFFVCAPLSFEKADFLINKYINEIKNYNLKKITTMLYKKYKLPFLISPAAFKMHHNYYGGLAYHTGRQRGLNFVLSNQ</sequence>
<proteinExistence type="predicted"/>
<dbReference type="Proteomes" id="UP001170683">
    <property type="component" value="Unassembled WGS sequence"/>
</dbReference>
<reference evidence="1 2" key="1">
    <citation type="journal article" date="2023" name="Int. J. Syst. Evol. Microbiol.">
        <title>The observation of taxonomic boundaries for the 16SrII and 16SrXXV phytoplasmas using genome-based delimitation.</title>
        <authorList>
            <person name="Rodrigues Jardim B."/>
            <person name="Tran-Nguyen L.T.T."/>
            <person name="Gambley C."/>
            <person name="Al-Sadi A.M."/>
            <person name="Al-Subhi A.M."/>
            <person name="Foissac X."/>
            <person name="Salar P."/>
            <person name="Cai H."/>
            <person name="Yang J.Y."/>
            <person name="Davis R."/>
            <person name="Jones L."/>
            <person name="Rodoni B."/>
            <person name="Constable F.E."/>
        </authorList>
    </citation>
    <scope>NUCLEOTIDE SEQUENCE [LARGE SCALE GENOMIC DNA]</scope>
    <source>
        <strain evidence="1">BAWM-225</strain>
    </source>
</reference>
<organism evidence="1 2">
    <name type="scientific">Candidatus Phytoplasma bonamiae</name>
    <dbReference type="NCBI Taxonomy" id="2982626"/>
    <lineage>
        <taxon>Bacteria</taxon>
        <taxon>Bacillati</taxon>
        <taxon>Mycoplasmatota</taxon>
        <taxon>Mollicutes</taxon>
        <taxon>Acholeplasmatales</taxon>
        <taxon>Acholeplasmataceae</taxon>
        <taxon>Candidatus Phytoplasma</taxon>
        <taxon>16SrII (Peanut WB group)</taxon>
    </lineage>
</organism>
<evidence type="ECO:0000313" key="1">
    <source>
        <dbReference type="EMBL" id="MDO8064188.1"/>
    </source>
</evidence>
<gene>
    <name evidence="1" type="ORF">OC701_01760</name>
</gene>
<dbReference type="EMBL" id="JAOSIQ010000015">
    <property type="protein sequence ID" value="MDO8064188.1"/>
    <property type="molecule type" value="Genomic_DNA"/>
</dbReference>
<accession>A0ABT9D427</accession>
<evidence type="ECO:0000313" key="2">
    <source>
        <dbReference type="Proteomes" id="UP001170683"/>
    </source>
</evidence>
<protein>
    <submittedName>
        <fullName evidence="1">Uncharacterized protein</fullName>
    </submittedName>
</protein>
<name>A0ABT9D427_9MOLU</name>
<comment type="caution">
    <text evidence="1">The sequence shown here is derived from an EMBL/GenBank/DDBJ whole genome shotgun (WGS) entry which is preliminary data.</text>
</comment>